<dbReference type="OrthoDB" id="420169at2759"/>
<gene>
    <name evidence="1" type="ORF">O181_005865</name>
</gene>
<organism evidence="1 2">
    <name type="scientific">Austropuccinia psidii MF-1</name>
    <dbReference type="NCBI Taxonomy" id="1389203"/>
    <lineage>
        <taxon>Eukaryota</taxon>
        <taxon>Fungi</taxon>
        <taxon>Dikarya</taxon>
        <taxon>Basidiomycota</taxon>
        <taxon>Pucciniomycotina</taxon>
        <taxon>Pucciniomycetes</taxon>
        <taxon>Pucciniales</taxon>
        <taxon>Sphaerophragmiaceae</taxon>
        <taxon>Austropuccinia</taxon>
    </lineage>
</organism>
<evidence type="ECO:0000313" key="1">
    <source>
        <dbReference type="EMBL" id="MBW0466150.1"/>
    </source>
</evidence>
<proteinExistence type="predicted"/>
<dbReference type="Proteomes" id="UP000765509">
    <property type="component" value="Unassembled WGS sequence"/>
</dbReference>
<comment type="caution">
    <text evidence="1">The sequence shown here is derived from an EMBL/GenBank/DDBJ whole genome shotgun (WGS) entry which is preliminary data.</text>
</comment>
<accession>A0A9Q3GG97</accession>
<keyword evidence="2" id="KW-1185">Reference proteome</keyword>
<dbReference type="AlphaFoldDB" id="A0A9Q3GG97"/>
<name>A0A9Q3GG97_9BASI</name>
<protein>
    <submittedName>
        <fullName evidence="1">Uncharacterized protein</fullName>
    </submittedName>
</protein>
<reference evidence="1" key="1">
    <citation type="submission" date="2021-03" db="EMBL/GenBank/DDBJ databases">
        <title>Draft genome sequence of rust myrtle Austropuccinia psidii MF-1, a brazilian biotype.</title>
        <authorList>
            <person name="Quecine M.C."/>
            <person name="Pachon D.M.R."/>
            <person name="Bonatelli M.L."/>
            <person name="Correr F.H."/>
            <person name="Franceschini L.M."/>
            <person name="Leite T.F."/>
            <person name="Margarido G.R.A."/>
            <person name="Almeida C.A."/>
            <person name="Ferrarezi J.A."/>
            <person name="Labate C.A."/>
        </authorList>
    </citation>
    <scope>NUCLEOTIDE SEQUENCE</scope>
    <source>
        <strain evidence="1">MF-1</strain>
    </source>
</reference>
<sequence>MLNWQIAIQEYRGNITIISKERESYTNLDVLTRWPPDNLKNNQSYDPDVEVKIPIHFMEIDRKRKLRFSELALGGSTPDTYYIRPKETEKPILGIISSELHNELVN</sequence>
<evidence type="ECO:0000313" key="2">
    <source>
        <dbReference type="Proteomes" id="UP000765509"/>
    </source>
</evidence>
<dbReference type="EMBL" id="AVOT02001221">
    <property type="protein sequence ID" value="MBW0466150.1"/>
    <property type="molecule type" value="Genomic_DNA"/>
</dbReference>